<reference evidence="2 3" key="1">
    <citation type="submission" date="2021-03" db="EMBL/GenBank/DDBJ databases">
        <title>Antimicrobial resistance genes in bacteria isolated from Japanese honey, and their potential for conferring macrolide and lincosamide resistance in the American foulbrood pathogen Paenibacillus larvae.</title>
        <authorList>
            <person name="Okamoto M."/>
            <person name="Kumagai M."/>
            <person name="Kanamori H."/>
            <person name="Takamatsu D."/>
        </authorList>
    </citation>
    <scope>NUCLEOTIDE SEQUENCE [LARGE SCALE GENOMIC DNA]</scope>
    <source>
        <strain evidence="2 3">J34TS1</strain>
    </source>
</reference>
<dbReference type="InterPro" id="IPR003812">
    <property type="entry name" value="Fido"/>
</dbReference>
<organism evidence="2 3">
    <name type="scientific">Paenibacillus azoreducens</name>
    <dbReference type="NCBI Taxonomy" id="116718"/>
    <lineage>
        <taxon>Bacteria</taxon>
        <taxon>Bacillati</taxon>
        <taxon>Bacillota</taxon>
        <taxon>Bacilli</taxon>
        <taxon>Bacillales</taxon>
        <taxon>Paenibacillaceae</taxon>
        <taxon>Paenibacillus</taxon>
    </lineage>
</organism>
<evidence type="ECO:0000259" key="1">
    <source>
        <dbReference type="PROSITE" id="PS51459"/>
    </source>
</evidence>
<dbReference type="EMBL" id="BORT01000007">
    <property type="protein sequence ID" value="GIO47361.1"/>
    <property type="molecule type" value="Genomic_DNA"/>
</dbReference>
<protein>
    <recommendedName>
        <fullName evidence="1">Fido domain-containing protein</fullName>
    </recommendedName>
</protein>
<comment type="caution">
    <text evidence="2">The sequence shown here is derived from an EMBL/GenBank/DDBJ whole genome shotgun (WGS) entry which is preliminary data.</text>
</comment>
<dbReference type="AlphaFoldDB" id="A0A919Y999"/>
<feature type="domain" description="Fido" evidence="1">
    <location>
        <begin position="78"/>
        <end position="210"/>
    </location>
</feature>
<dbReference type="RefSeq" id="WP_212978222.1">
    <property type="nucleotide sequence ID" value="NZ_AP025343.1"/>
</dbReference>
<dbReference type="Gene3D" id="1.10.3290.10">
    <property type="entry name" value="Fido-like domain"/>
    <property type="match status" value="1"/>
</dbReference>
<dbReference type="SUPFAM" id="SSF140931">
    <property type="entry name" value="Fic-like"/>
    <property type="match status" value="1"/>
</dbReference>
<dbReference type="Proteomes" id="UP000682811">
    <property type="component" value="Unassembled WGS sequence"/>
</dbReference>
<accession>A0A919Y999</accession>
<evidence type="ECO:0000313" key="3">
    <source>
        <dbReference type="Proteomes" id="UP000682811"/>
    </source>
</evidence>
<name>A0A919Y999_9BACL</name>
<dbReference type="PROSITE" id="PS51459">
    <property type="entry name" value="FIDO"/>
    <property type="match status" value="1"/>
</dbReference>
<sequence>MKAKYHMTAEQNIFVAKRNIIDYIWKSAKLEGFAVTYPDTEAIFNGLSVPGIKVNEIVGVNNLKHAWQFILGNLDYPIDLTYICKINQLVGGDNLIVQAGYLRKVPVSIGGTTWRPDMPDEDQIKDELAKILDIESPTDRAITLMLYLMRKQMFLDGNKRTAMLSGNQVMIASGSGIISIPIEHQRTFTGLLVHYYETNDMEEIKQFVYDFCIDGIQFDPIQEQDEPDLER</sequence>
<keyword evidence="3" id="KW-1185">Reference proteome</keyword>
<gene>
    <name evidence="2" type="ORF">J34TS1_21260</name>
</gene>
<dbReference type="InterPro" id="IPR036597">
    <property type="entry name" value="Fido-like_dom_sf"/>
</dbReference>
<evidence type="ECO:0000313" key="2">
    <source>
        <dbReference type="EMBL" id="GIO47361.1"/>
    </source>
</evidence>
<dbReference type="Pfam" id="PF02661">
    <property type="entry name" value="Fic"/>
    <property type="match status" value="1"/>
</dbReference>
<proteinExistence type="predicted"/>